<dbReference type="GeneTree" id="ENSGT00390000001663"/>
<evidence type="ECO:0000313" key="1">
    <source>
        <dbReference type="Ensembl" id="ENSCLMP00005043947.1"/>
    </source>
</evidence>
<evidence type="ECO:0000313" key="2">
    <source>
        <dbReference type="Proteomes" id="UP000694565"/>
    </source>
</evidence>
<proteinExistence type="predicted"/>
<dbReference type="Pfam" id="PF02393">
    <property type="entry name" value="US22"/>
    <property type="match status" value="1"/>
</dbReference>
<organism evidence="1 2">
    <name type="scientific">Cyclopterus lumpus</name>
    <name type="common">Lumpsucker</name>
    <dbReference type="NCBI Taxonomy" id="8103"/>
    <lineage>
        <taxon>Eukaryota</taxon>
        <taxon>Metazoa</taxon>
        <taxon>Chordata</taxon>
        <taxon>Craniata</taxon>
        <taxon>Vertebrata</taxon>
        <taxon>Euteleostomi</taxon>
        <taxon>Actinopterygii</taxon>
        <taxon>Neopterygii</taxon>
        <taxon>Teleostei</taxon>
        <taxon>Neoteleostei</taxon>
        <taxon>Acanthomorphata</taxon>
        <taxon>Eupercaria</taxon>
        <taxon>Perciformes</taxon>
        <taxon>Cottioidei</taxon>
        <taxon>Cottales</taxon>
        <taxon>Cyclopteridae</taxon>
        <taxon>Cyclopterus</taxon>
    </lineage>
</organism>
<sequence>MRSAAMLNFLHSKELEGSDHLTTMSKLVSTYKQKTMALKNPARATWTIGDLHDTIYSDEDNVVDGWNKFYLPEIVNMQVLGVVKGTSCPCDQLVLMTCEDTMVYGYDGEELHLVASSINQLSDKGLKYPAAESYDKGKPFQKMSNKDWDTVKKGTVGQHLNQKHHKLVIGQKSRFLENLRSIRRNTGWYFCLCCRVKIKLILFSALDVLISYIKLKKNLHAHDDLLLSNPEVSLTGVVEVKNLKFIARP</sequence>
<dbReference type="AlphaFoldDB" id="A0A8C3APF8"/>
<accession>A0A8C3APF8</accession>
<dbReference type="InterPro" id="IPR003360">
    <property type="entry name" value="US22-like"/>
</dbReference>
<name>A0A8C3APF8_CYCLU</name>
<keyword evidence="2" id="KW-1185">Reference proteome</keyword>
<dbReference type="Ensembl" id="ENSCLMT00005045506.1">
    <property type="protein sequence ID" value="ENSCLMP00005043947.1"/>
    <property type="gene ID" value="ENSCLMG00005020397.1"/>
</dbReference>
<dbReference type="Proteomes" id="UP000694565">
    <property type="component" value="Unplaced"/>
</dbReference>
<protein>
    <submittedName>
        <fullName evidence="1">Uncharacterized protein</fullName>
    </submittedName>
</protein>
<reference evidence="1" key="2">
    <citation type="submission" date="2025-09" db="UniProtKB">
        <authorList>
            <consortium name="Ensembl"/>
        </authorList>
    </citation>
    <scope>IDENTIFICATION</scope>
</reference>
<gene>
    <name evidence="1" type="primary">LOC117738698</name>
</gene>
<reference evidence="1" key="1">
    <citation type="submission" date="2025-08" db="UniProtKB">
        <authorList>
            <consortium name="Ensembl"/>
        </authorList>
    </citation>
    <scope>IDENTIFICATION</scope>
</reference>